<accession>A0AB34KNA9</accession>
<evidence type="ECO:0000256" key="6">
    <source>
        <dbReference type="ARBA" id="ARBA00023136"/>
    </source>
</evidence>
<dbReference type="AlphaFoldDB" id="A0AB34KNA9"/>
<dbReference type="Gene3D" id="3.40.50.300">
    <property type="entry name" value="P-loop containing nucleotide triphosphate hydrolases"/>
    <property type="match status" value="1"/>
</dbReference>
<dbReference type="RefSeq" id="XP_069228308.1">
    <property type="nucleotide sequence ID" value="XM_069375117.1"/>
</dbReference>
<keyword evidence="2" id="KW-0813">Transport</keyword>
<keyword evidence="5 7" id="KW-1133">Transmembrane helix</keyword>
<dbReference type="Gene3D" id="1.20.1560.10">
    <property type="entry name" value="ABC transporter type 1, transmembrane domain"/>
    <property type="match status" value="1"/>
</dbReference>
<dbReference type="GO" id="GO:0005524">
    <property type="term" value="F:ATP binding"/>
    <property type="evidence" value="ECO:0007669"/>
    <property type="project" value="InterPro"/>
</dbReference>
<comment type="caution">
    <text evidence="8">The sequence shown here is derived from an EMBL/GenBank/DDBJ whole genome shotgun (WGS) entry which is preliminary data.</text>
</comment>
<sequence>MIARGEVDGIGVVFTVLFSIVIAGAMLNSVAPNMVTFTRAATAASELFALIDRVSEIDPFDPTGEKPANFNGSIKIRGLTFSYPTRPDATVLDDFSFMSLLAK</sequence>
<dbReference type="GO" id="GO:0015421">
    <property type="term" value="F:ABC-type oligopeptide transporter activity"/>
    <property type="evidence" value="ECO:0007669"/>
    <property type="project" value="TreeGrafter"/>
</dbReference>
<keyword evidence="4" id="KW-0677">Repeat</keyword>
<dbReference type="GeneID" id="96007955"/>
<dbReference type="PANTHER" id="PTHR43394">
    <property type="entry name" value="ATP-DEPENDENT PERMEASE MDL1, MITOCHONDRIAL"/>
    <property type="match status" value="1"/>
</dbReference>
<keyword evidence="9" id="KW-1185">Reference proteome</keyword>
<keyword evidence="3 7" id="KW-0812">Transmembrane</keyword>
<evidence type="ECO:0000313" key="8">
    <source>
        <dbReference type="EMBL" id="KAL1585202.1"/>
    </source>
</evidence>
<dbReference type="EMBL" id="JAAQHG020000021">
    <property type="protein sequence ID" value="KAL1585202.1"/>
    <property type="molecule type" value="Genomic_DNA"/>
</dbReference>
<evidence type="ECO:0000256" key="7">
    <source>
        <dbReference type="SAM" id="Phobius"/>
    </source>
</evidence>
<keyword evidence="6 7" id="KW-0472">Membrane</keyword>
<dbReference type="InterPro" id="IPR027417">
    <property type="entry name" value="P-loop_NTPase"/>
</dbReference>
<gene>
    <name evidence="8" type="ORF">WHR41_06512</name>
</gene>
<evidence type="ECO:0000313" key="9">
    <source>
        <dbReference type="Proteomes" id="UP000803884"/>
    </source>
</evidence>
<proteinExistence type="predicted"/>
<name>A0AB34KNA9_9PEZI</name>
<protein>
    <submittedName>
        <fullName evidence="8">Uncharacterized protein</fullName>
    </submittedName>
</protein>
<evidence type="ECO:0000256" key="1">
    <source>
        <dbReference type="ARBA" id="ARBA00004141"/>
    </source>
</evidence>
<organism evidence="8 9">
    <name type="scientific">Cladosporium halotolerans</name>
    <dbReference type="NCBI Taxonomy" id="1052096"/>
    <lineage>
        <taxon>Eukaryota</taxon>
        <taxon>Fungi</taxon>
        <taxon>Dikarya</taxon>
        <taxon>Ascomycota</taxon>
        <taxon>Pezizomycotina</taxon>
        <taxon>Dothideomycetes</taxon>
        <taxon>Dothideomycetidae</taxon>
        <taxon>Cladosporiales</taxon>
        <taxon>Cladosporiaceae</taxon>
        <taxon>Cladosporium</taxon>
    </lineage>
</organism>
<comment type="subcellular location">
    <subcellularLocation>
        <location evidence="1">Membrane</location>
        <topology evidence="1">Multi-pass membrane protein</topology>
    </subcellularLocation>
</comment>
<evidence type="ECO:0000256" key="2">
    <source>
        <dbReference type="ARBA" id="ARBA00022448"/>
    </source>
</evidence>
<evidence type="ECO:0000256" key="4">
    <source>
        <dbReference type="ARBA" id="ARBA00022737"/>
    </source>
</evidence>
<dbReference type="GO" id="GO:0005743">
    <property type="term" value="C:mitochondrial inner membrane"/>
    <property type="evidence" value="ECO:0007669"/>
    <property type="project" value="TreeGrafter"/>
</dbReference>
<dbReference type="InterPro" id="IPR036640">
    <property type="entry name" value="ABC1_TM_sf"/>
</dbReference>
<dbReference type="Proteomes" id="UP000803884">
    <property type="component" value="Unassembled WGS sequence"/>
</dbReference>
<dbReference type="PANTHER" id="PTHR43394:SF11">
    <property type="entry name" value="ATP-BINDING CASSETTE TRANSPORTER"/>
    <property type="match status" value="1"/>
</dbReference>
<evidence type="ECO:0000256" key="5">
    <source>
        <dbReference type="ARBA" id="ARBA00022989"/>
    </source>
</evidence>
<feature type="transmembrane region" description="Helical" evidence="7">
    <location>
        <begin position="12"/>
        <end position="31"/>
    </location>
</feature>
<reference evidence="8 9" key="1">
    <citation type="journal article" date="2020" name="Microbiol. Resour. Announc.">
        <title>Draft Genome Sequence of a Cladosporium Species Isolated from the Mesophotic Ascidian Didemnum maculosum.</title>
        <authorList>
            <person name="Gioti A."/>
            <person name="Siaperas R."/>
            <person name="Nikolaivits E."/>
            <person name="Le Goff G."/>
            <person name="Ouazzani J."/>
            <person name="Kotoulas G."/>
            <person name="Topakas E."/>
        </authorList>
    </citation>
    <scope>NUCLEOTIDE SEQUENCE [LARGE SCALE GENOMIC DNA]</scope>
    <source>
        <strain evidence="8 9">TM138-S3</strain>
    </source>
</reference>
<dbReference type="InterPro" id="IPR039421">
    <property type="entry name" value="Type_1_exporter"/>
</dbReference>
<evidence type="ECO:0000256" key="3">
    <source>
        <dbReference type="ARBA" id="ARBA00022692"/>
    </source>
</evidence>
<dbReference type="GO" id="GO:0090374">
    <property type="term" value="P:oligopeptide export from mitochondrion"/>
    <property type="evidence" value="ECO:0007669"/>
    <property type="project" value="TreeGrafter"/>
</dbReference>